<dbReference type="AlphaFoldDB" id="A0A4C1VB44"/>
<sequence>MTEYEKMLAAPYVDLLTRRCRDADGEGEECGGGRCAHGGRCVPGGAGRVCACAGQWGGPHCTHYVGYDGPCVTLACEPRGLCVWRDDSHAYCLCAPEWHGDGCQLSAARPGGGAWAGVLAVSLVLAAVVLGALYVLRRRRRSVSPWRRIGAPRGHRLSETMHVFRGVWGHARLSDNVEISNPMYLAGADDEPEPVQGPTPQEVSACGATRATPVRAPPHRTLFSRLQNGSNHFANPVYESMYAAEDRTAPPHEERAGLLEGAARARGADAALL</sequence>
<feature type="domain" description="EGF-like" evidence="3">
    <location>
        <begin position="26"/>
        <end position="62"/>
    </location>
</feature>
<keyword evidence="5" id="KW-1185">Reference proteome</keyword>
<proteinExistence type="predicted"/>
<dbReference type="Gene3D" id="2.10.25.10">
    <property type="entry name" value="Laminin"/>
    <property type="match status" value="1"/>
</dbReference>
<accession>A0A4C1VB44</accession>
<dbReference type="OrthoDB" id="9990982at2759"/>
<keyword evidence="2" id="KW-0812">Transmembrane</keyword>
<keyword evidence="1" id="KW-0245">EGF-like domain</keyword>
<keyword evidence="1" id="KW-1015">Disulfide bond</keyword>
<keyword evidence="2" id="KW-1133">Transmembrane helix</keyword>
<gene>
    <name evidence="4" type="primary">Fat2</name>
    <name evidence="4" type="ORF">EVAR_93772_1</name>
</gene>
<feature type="disulfide bond" evidence="1">
    <location>
        <begin position="52"/>
        <end position="61"/>
    </location>
</feature>
<dbReference type="EMBL" id="BGZK01000314">
    <property type="protein sequence ID" value="GBP36081.1"/>
    <property type="molecule type" value="Genomic_DNA"/>
</dbReference>
<dbReference type="STRING" id="151549.A0A4C1VB44"/>
<evidence type="ECO:0000259" key="3">
    <source>
        <dbReference type="PROSITE" id="PS50026"/>
    </source>
</evidence>
<evidence type="ECO:0000313" key="4">
    <source>
        <dbReference type="EMBL" id="GBP36081.1"/>
    </source>
</evidence>
<evidence type="ECO:0000256" key="1">
    <source>
        <dbReference type="PROSITE-ProRule" id="PRU00076"/>
    </source>
</evidence>
<keyword evidence="2" id="KW-0472">Membrane</keyword>
<feature type="disulfide bond" evidence="1">
    <location>
        <begin position="94"/>
        <end position="103"/>
    </location>
</feature>
<protein>
    <submittedName>
        <fullName evidence="4">Protocadherin Fat 2</fullName>
    </submittedName>
</protein>
<evidence type="ECO:0000313" key="5">
    <source>
        <dbReference type="Proteomes" id="UP000299102"/>
    </source>
</evidence>
<feature type="transmembrane region" description="Helical" evidence="2">
    <location>
        <begin position="114"/>
        <end position="136"/>
    </location>
</feature>
<organism evidence="4 5">
    <name type="scientific">Eumeta variegata</name>
    <name type="common">Bagworm moth</name>
    <name type="synonym">Eumeta japonica</name>
    <dbReference type="NCBI Taxonomy" id="151549"/>
    <lineage>
        <taxon>Eukaryota</taxon>
        <taxon>Metazoa</taxon>
        <taxon>Ecdysozoa</taxon>
        <taxon>Arthropoda</taxon>
        <taxon>Hexapoda</taxon>
        <taxon>Insecta</taxon>
        <taxon>Pterygota</taxon>
        <taxon>Neoptera</taxon>
        <taxon>Endopterygota</taxon>
        <taxon>Lepidoptera</taxon>
        <taxon>Glossata</taxon>
        <taxon>Ditrysia</taxon>
        <taxon>Tineoidea</taxon>
        <taxon>Psychidae</taxon>
        <taxon>Oiketicinae</taxon>
        <taxon>Eumeta</taxon>
    </lineage>
</organism>
<dbReference type="PROSITE" id="PS00022">
    <property type="entry name" value="EGF_1"/>
    <property type="match status" value="2"/>
</dbReference>
<dbReference type="InterPro" id="IPR000742">
    <property type="entry name" value="EGF"/>
</dbReference>
<name>A0A4C1VB44_EUMVA</name>
<comment type="caution">
    <text evidence="1">Lacks conserved residue(s) required for the propagation of feature annotation.</text>
</comment>
<comment type="caution">
    <text evidence="4">The sequence shown here is derived from an EMBL/GenBank/DDBJ whole genome shotgun (WGS) entry which is preliminary data.</text>
</comment>
<evidence type="ECO:0000256" key="2">
    <source>
        <dbReference type="SAM" id="Phobius"/>
    </source>
</evidence>
<dbReference type="SMART" id="SM00181">
    <property type="entry name" value="EGF"/>
    <property type="match status" value="2"/>
</dbReference>
<reference evidence="4 5" key="1">
    <citation type="journal article" date="2019" name="Commun. Biol.">
        <title>The bagworm genome reveals a unique fibroin gene that provides high tensile strength.</title>
        <authorList>
            <person name="Kono N."/>
            <person name="Nakamura H."/>
            <person name="Ohtoshi R."/>
            <person name="Tomita M."/>
            <person name="Numata K."/>
            <person name="Arakawa K."/>
        </authorList>
    </citation>
    <scope>NUCLEOTIDE SEQUENCE [LARGE SCALE GENOMIC DNA]</scope>
</reference>
<dbReference type="PROSITE" id="PS50026">
    <property type="entry name" value="EGF_3"/>
    <property type="match status" value="2"/>
</dbReference>
<dbReference type="Proteomes" id="UP000299102">
    <property type="component" value="Unassembled WGS sequence"/>
</dbReference>
<feature type="domain" description="EGF-like" evidence="3">
    <location>
        <begin position="67"/>
        <end position="104"/>
    </location>
</feature>